<dbReference type="EMBL" id="REGN01011353">
    <property type="protein sequence ID" value="RMZ97542.1"/>
    <property type="molecule type" value="Genomic_DNA"/>
</dbReference>
<comment type="caution">
    <text evidence="2">The sequence shown here is derived from an EMBL/GenBank/DDBJ whole genome shotgun (WGS) entry which is preliminary data.</text>
</comment>
<evidence type="ECO:0000313" key="2">
    <source>
        <dbReference type="EMBL" id="RMZ97542.1"/>
    </source>
</evidence>
<gene>
    <name evidence="2" type="ORF">BpHYR1_045650</name>
</gene>
<proteinExistence type="predicted"/>
<dbReference type="OrthoDB" id="6256972at2759"/>
<accession>A0A3M7PER1</accession>
<keyword evidence="1" id="KW-0175">Coiled coil</keyword>
<feature type="coiled-coil region" evidence="1">
    <location>
        <begin position="207"/>
        <end position="322"/>
    </location>
</feature>
<sequence length="368" mass="44109">MNEIEKKKQELYKWNKPDKHSTKLNSKIKESDNIQLIHQWLRKIEDVSEAAINQTLNTKSPCENQTKNLKSTISLNIGDKKKSVQIKHDPYCDAHDLINEWMTDKIRLDLDDDFYDYVNITEVNKFSNNEKFLGEIRAELLDKDYSSLDIKGIDYDKYDENYIAKDILNNLMKKNLVDPKKLIYMDNHKPKTKDFRMQIEMRHQAVKENREKRAKDLENKRKENLKRKEIEFEARQMVQKEENEKKMRENLDKQLIEQEAQKIRAEINEKRKKDEEKRKEILEKIREQEKQELLYLKKNIENDASENLIELKRKEIAEKRANDLADSLIKTRQLRLQQKAFSTWYGMILDLRLKSGKAKAVSDWKASY</sequence>
<dbReference type="AlphaFoldDB" id="A0A3M7PER1"/>
<evidence type="ECO:0000313" key="3">
    <source>
        <dbReference type="Proteomes" id="UP000276133"/>
    </source>
</evidence>
<protein>
    <submittedName>
        <fullName evidence="2">Coiled-coil domain-containing protein</fullName>
    </submittedName>
</protein>
<name>A0A3M7PER1_BRAPC</name>
<organism evidence="2 3">
    <name type="scientific">Brachionus plicatilis</name>
    <name type="common">Marine rotifer</name>
    <name type="synonym">Brachionus muelleri</name>
    <dbReference type="NCBI Taxonomy" id="10195"/>
    <lineage>
        <taxon>Eukaryota</taxon>
        <taxon>Metazoa</taxon>
        <taxon>Spiralia</taxon>
        <taxon>Gnathifera</taxon>
        <taxon>Rotifera</taxon>
        <taxon>Eurotatoria</taxon>
        <taxon>Monogononta</taxon>
        <taxon>Pseudotrocha</taxon>
        <taxon>Ploima</taxon>
        <taxon>Brachionidae</taxon>
        <taxon>Brachionus</taxon>
    </lineage>
</organism>
<evidence type="ECO:0000256" key="1">
    <source>
        <dbReference type="SAM" id="Coils"/>
    </source>
</evidence>
<dbReference type="Proteomes" id="UP000276133">
    <property type="component" value="Unassembled WGS sequence"/>
</dbReference>
<keyword evidence="3" id="KW-1185">Reference proteome</keyword>
<feature type="non-terminal residue" evidence="2">
    <location>
        <position position="368"/>
    </location>
</feature>
<reference evidence="2 3" key="1">
    <citation type="journal article" date="2018" name="Sci. Rep.">
        <title>Genomic signatures of local adaptation to the degree of environmental predictability in rotifers.</title>
        <authorList>
            <person name="Franch-Gras L."/>
            <person name="Hahn C."/>
            <person name="Garcia-Roger E.M."/>
            <person name="Carmona M.J."/>
            <person name="Serra M."/>
            <person name="Gomez A."/>
        </authorList>
    </citation>
    <scope>NUCLEOTIDE SEQUENCE [LARGE SCALE GENOMIC DNA]</scope>
    <source>
        <strain evidence="2">HYR1</strain>
    </source>
</reference>